<dbReference type="PANTHER" id="PTHR45436">
    <property type="entry name" value="SENSOR HISTIDINE KINASE YKOH"/>
    <property type="match status" value="1"/>
</dbReference>
<keyword evidence="9" id="KW-0902">Two-component regulatory system</keyword>
<dbReference type="PROSITE" id="PS50109">
    <property type="entry name" value="HIS_KIN"/>
    <property type="match status" value="1"/>
</dbReference>
<feature type="domain" description="HAMP" evidence="14">
    <location>
        <begin position="220"/>
        <end position="274"/>
    </location>
</feature>
<dbReference type="EC" id="2.7.13.3" evidence="3"/>
<comment type="caution">
    <text evidence="15">The sequence shown here is derived from an EMBL/GenBank/DDBJ whole genome shotgun (WGS) entry which is preliminary data.</text>
</comment>
<evidence type="ECO:0000256" key="11">
    <source>
        <dbReference type="SAM" id="MobiDB-lite"/>
    </source>
</evidence>
<dbReference type="CDD" id="cd06225">
    <property type="entry name" value="HAMP"/>
    <property type="match status" value="1"/>
</dbReference>
<dbReference type="SUPFAM" id="SSF158472">
    <property type="entry name" value="HAMP domain-like"/>
    <property type="match status" value="1"/>
</dbReference>
<dbReference type="PRINTS" id="PR00344">
    <property type="entry name" value="BCTRLSENSOR"/>
</dbReference>
<evidence type="ECO:0000256" key="2">
    <source>
        <dbReference type="ARBA" id="ARBA00004236"/>
    </source>
</evidence>
<dbReference type="SUPFAM" id="SSF47384">
    <property type="entry name" value="Homodimeric domain of signal transducing histidine kinase"/>
    <property type="match status" value="1"/>
</dbReference>
<keyword evidence="7 15" id="KW-0418">Kinase</keyword>
<keyword evidence="8 12" id="KW-1133">Transmembrane helix</keyword>
<dbReference type="InterPro" id="IPR005467">
    <property type="entry name" value="His_kinase_dom"/>
</dbReference>
<feature type="domain" description="Histidine kinase" evidence="13">
    <location>
        <begin position="282"/>
        <end position="491"/>
    </location>
</feature>
<evidence type="ECO:0000256" key="5">
    <source>
        <dbReference type="ARBA" id="ARBA00022679"/>
    </source>
</evidence>
<dbReference type="Pfam" id="PF00512">
    <property type="entry name" value="HisKA"/>
    <property type="match status" value="1"/>
</dbReference>
<dbReference type="Proteomes" id="UP001373496">
    <property type="component" value="Unassembled WGS sequence"/>
</dbReference>
<name>A0ABU8E922_9ACTN</name>
<dbReference type="InterPro" id="IPR003594">
    <property type="entry name" value="HATPase_dom"/>
</dbReference>
<evidence type="ECO:0000313" key="15">
    <source>
        <dbReference type="EMBL" id="MEI4280143.1"/>
    </source>
</evidence>
<dbReference type="CDD" id="cd00075">
    <property type="entry name" value="HATPase"/>
    <property type="match status" value="1"/>
</dbReference>
<dbReference type="Gene3D" id="3.30.565.10">
    <property type="entry name" value="Histidine kinase-like ATPase, C-terminal domain"/>
    <property type="match status" value="1"/>
</dbReference>
<evidence type="ECO:0000259" key="14">
    <source>
        <dbReference type="PROSITE" id="PS50885"/>
    </source>
</evidence>
<dbReference type="Gene3D" id="1.10.287.130">
    <property type="match status" value="1"/>
</dbReference>
<proteinExistence type="predicted"/>
<dbReference type="InterPro" id="IPR003660">
    <property type="entry name" value="HAMP_dom"/>
</dbReference>
<organism evidence="15 16">
    <name type="scientific">Klenkia terrae</name>
    <dbReference type="NCBI Taxonomy" id="1052259"/>
    <lineage>
        <taxon>Bacteria</taxon>
        <taxon>Bacillati</taxon>
        <taxon>Actinomycetota</taxon>
        <taxon>Actinomycetes</taxon>
        <taxon>Geodermatophilales</taxon>
        <taxon>Geodermatophilaceae</taxon>
        <taxon>Klenkia</taxon>
    </lineage>
</organism>
<evidence type="ECO:0000256" key="12">
    <source>
        <dbReference type="SAM" id="Phobius"/>
    </source>
</evidence>
<protein>
    <recommendedName>
        <fullName evidence="3">histidine kinase</fullName>
        <ecNumber evidence="3">2.7.13.3</ecNumber>
    </recommendedName>
</protein>
<dbReference type="CDD" id="cd00082">
    <property type="entry name" value="HisKA"/>
    <property type="match status" value="1"/>
</dbReference>
<feature type="compositionally biased region" description="Low complexity" evidence="11">
    <location>
        <begin position="1"/>
        <end position="13"/>
    </location>
</feature>
<accession>A0ABU8E922</accession>
<reference evidence="15 16" key="1">
    <citation type="submission" date="2024-03" db="EMBL/GenBank/DDBJ databases">
        <title>Draft genome sequence of Klenkia terrae.</title>
        <authorList>
            <person name="Duangmal K."/>
            <person name="Chantavorakit T."/>
        </authorList>
    </citation>
    <scope>NUCLEOTIDE SEQUENCE [LARGE SCALE GENOMIC DNA]</scope>
    <source>
        <strain evidence="15 16">JCM 17786</strain>
    </source>
</reference>
<dbReference type="EMBL" id="JBAPLV010000019">
    <property type="protein sequence ID" value="MEI4280143.1"/>
    <property type="molecule type" value="Genomic_DNA"/>
</dbReference>
<evidence type="ECO:0000256" key="6">
    <source>
        <dbReference type="ARBA" id="ARBA00022692"/>
    </source>
</evidence>
<comment type="catalytic activity">
    <reaction evidence="1">
        <text>ATP + protein L-histidine = ADP + protein N-phospho-L-histidine.</text>
        <dbReference type="EC" id="2.7.13.3"/>
    </reaction>
</comment>
<feature type="compositionally biased region" description="Basic and acidic residues" evidence="11">
    <location>
        <begin position="510"/>
        <end position="519"/>
    </location>
</feature>
<evidence type="ECO:0000256" key="9">
    <source>
        <dbReference type="ARBA" id="ARBA00023012"/>
    </source>
</evidence>
<evidence type="ECO:0000313" key="16">
    <source>
        <dbReference type="Proteomes" id="UP001373496"/>
    </source>
</evidence>
<evidence type="ECO:0000256" key="4">
    <source>
        <dbReference type="ARBA" id="ARBA00022553"/>
    </source>
</evidence>
<feature type="transmembrane region" description="Helical" evidence="12">
    <location>
        <begin position="34"/>
        <end position="57"/>
    </location>
</feature>
<feature type="region of interest" description="Disordered" evidence="11">
    <location>
        <begin position="1"/>
        <end position="24"/>
    </location>
</feature>
<evidence type="ECO:0000256" key="7">
    <source>
        <dbReference type="ARBA" id="ARBA00022777"/>
    </source>
</evidence>
<dbReference type="Pfam" id="PF00672">
    <property type="entry name" value="HAMP"/>
    <property type="match status" value="1"/>
</dbReference>
<dbReference type="Pfam" id="PF02518">
    <property type="entry name" value="HATPase_c"/>
    <property type="match status" value="1"/>
</dbReference>
<keyword evidence="5" id="KW-0808">Transferase</keyword>
<keyword evidence="4" id="KW-0597">Phosphoprotein</keyword>
<gene>
    <name evidence="15" type="ORF">UXQ13_16850</name>
</gene>
<dbReference type="SMART" id="SM00387">
    <property type="entry name" value="HATPase_c"/>
    <property type="match status" value="1"/>
</dbReference>
<dbReference type="PANTHER" id="PTHR45436:SF5">
    <property type="entry name" value="SENSOR HISTIDINE KINASE TRCS"/>
    <property type="match status" value="1"/>
</dbReference>
<keyword evidence="6 12" id="KW-0812">Transmembrane</keyword>
<keyword evidence="10 12" id="KW-0472">Membrane</keyword>
<dbReference type="SMART" id="SM00304">
    <property type="entry name" value="HAMP"/>
    <property type="match status" value="1"/>
</dbReference>
<comment type="subcellular location">
    <subcellularLocation>
        <location evidence="2">Cell membrane</location>
    </subcellularLocation>
</comment>
<evidence type="ECO:0000256" key="3">
    <source>
        <dbReference type="ARBA" id="ARBA00012438"/>
    </source>
</evidence>
<dbReference type="SUPFAM" id="SSF55874">
    <property type="entry name" value="ATPase domain of HSP90 chaperone/DNA topoisomerase II/histidine kinase"/>
    <property type="match status" value="1"/>
</dbReference>
<dbReference type="RefSeq" id="WP_225233235.1">
    <property type="nucleotide sequence ID" value="NZ_JBAPLV010000019.1"/>
</dbReference>
<evidence type="ECO:0000256" key="10">
    <source>
        <dbReference type="ARBA" id="ARBA00023136"/>
    </source>
</evidence>
<dbReference type="GO" id="GO:0016301">
    <property type="term" value="F:kinase activity"/>
    <property type="evidence" value="ECO:0007669"/>
    <property type="project" value="UniProtKB-KW"/>
</dbReference>
<evidence type="ECO:0000259" key="13">
    <source>
        <dbReference type="PROSITE" id="PS50109"/>
    </source>
</evidence>
<dbReference type="InterPro" id="IPR003661">
    <property type="entry name" value="HisK_dim/P_dom"/>
</dbReference>
<sequence>MTTTTRTTVSTTVRTDRGSRGRRRWSPRAARTRIIGWVLLLVLLSLAAVTFVTWRLLVAQTDARMAESLRAEVTEFRALVDNGLDPGTGQGFASVADVLQAVITYNQARPNEKFLGYVDGTYRFQSRIEAPVRLAEDPAFTALVSSATTTTSGTYASGAGEVLYLAVPVSLADDPATGVVVAAFFADEERQPADDTARLMLLVGGLTSLAAAGGAWVVAGRILRPVRDVAATAQGITETDLSGRIEVAEGPGDELADLARSVNAMLDRVEGGVAAQRRFLDDAGHELRTPITIVRGHLEVLDPTDPADVRETVALVDDELERMNRIVSDLLLLARAEQPAFVRPQPVDIAALTAEVVSKVRRLGDREWVLESAAELDAVLDPQRVTQAVVALADNACHVTEPGDRIGIGSRRTGDELRFWVADTGPGVSDADRERIFARFGRGSAGARRTDGAGLGLAVVTAIAAAHGGRVALDSVPGQGATFSLVLPARPAPPADTPDGTVDDALATADDPRAGGETP</sequence>
<dbReference type="InterPro" id="IPR036890">
    <property type="entry name" value="HATPase_C_sf"/>
</dbReference>
<dbReference type="InterPro" id="IPR050428">
    <property type="entry name" value="TCS_sensor_his_kinase"/>
</dbReference>
<dbReference type="InterPro" id="IPR036097">
    <property type="entry name" value="HisK_dim/P_sf"/>
</dbReference>
<dbReference type="Gene3D" id="6.10.340.10">
    <property type="match status" value="1"/>
</dbReference>
<keyword evidence="16" id="KW-1185">Reference proteome</keyword>
<evidence type="ECO:0000256" key="1">
    <source>
        <dbReference type="ARBA" id="ARBA00000085"/>
    </source>
</evidence>
<dbReference type="SMART" id="SM00388">
    <property type="entry name" value="HisKA"/>
    <property type="match status" value="1"/>
</dbReference>
<evidence type="ECO:0000256" key="8">
    <source>
        <dbReference type="ARBA" id="ARBA00022989"/>
    </source>
</evidence>
<dbReference type="InterPro" id="IPR004358">
    <property type="entry name" value="Sig_transdc_His_kin-like_C"/>
</dbReference>
<feature type="region of interest" description="Disordered" evidence="11">
    <location>
        <begin position="487"/>
        <end position="519"/>
    </location>
</feature>
<dbReference type="PROSITE" id="PS50885">
    <property type="entry name" value="HAMP"/>
    <property type="match status" value="1"/>
</dbReference>